<dbReference type="PANTHER" id="PTHR46564">
    <property type="entry name" value="TRANSPOSASE"/>
    <property type="match status" value="1"/>
</dbReference>
<dbReference type="RefSeq" id="XP_062714787.1">
    <property type="nucleotide sequence ID" value="XM_062858803.1"/>
</dbReference>
<dbReference type="PANTHER" id="PTHR46564:SF1">
    <property type="entry name" value="TRANSPOSASE"/>
    <property type="match status" value="1"/>
</dbReference>
<dbReference type="InterPro" id="IPR009057">
    <property type="entry name" value="Homeodomain-like_sf"/>
</dbReference>
<reference evidence="3" key="2">
    <citation type="submission" date="2025-05" db="UniProtKB">
        <authorList>
            <consortium name="EnsemblMetazoa"/>
        </authorList>
    </citation>
    <scope>IDENTIFICATION</scope>
    <source>
        <strain evidence="3">Foshan</strain>
    </source>
</reference>
<protein>
    <recommendedName>
        <fullName evidence="2">Tc1-like transposase DDE domain-containing protein</fullName>
    </recommendedName>
</protein>
<reference evidence="4" key="1">
    <citation type="journal article" date="2015" name="Proc. Natl. Acad. Sci. U.S.A.">
        <title>Genome sequence of the Asian Tiger mosquito, Aedes albopictus, reveals insights into its biology, genetics, and evolution.</title>
        <authorList>
            <person name="Chen X.G."/>
            <person name="Jiang X."/>
            <person name="Gu J."/>
            <person name="Xu M."/>
            <person name="Wu Y."/>
            <person name="Deng Y."/>
            <person name="Zhang C."/>
            <person name="Bonizzoni M."/>
            <person name="Dermauw W."/>
            <person name="Vontas J."/>
            <person name="Armbruster P."/>
            <person name="Huang X."/>
            <person name="Yang Y."/>
            <person name="Zhang H."/>
            <person name="He W."/>
            <person name="Peng H."/>
            <person name="Liu Y."/>
            <person name="Wu K."/>
            <person name="Chen J."/>
            <person name="Lirakis M."/>
            <person name="Topalis P."/>
            <person name="Van Leeuwen T."/>
            <person name="Hall A.B."/>
            <person name="Jiang X."/>
            <person name="Thorpe C."/>
            <person name="Mueller R.L."/>
            <person name="Sun C."/>
            <person name="Waterhouse R.M."/>
            <person name="Yan G."/>
            <person name="Tu Z.J."/>
            <person name="Fang X."/>
            <person name="James A.A."/>
        </authorList>
    </citation>
    <scope>NUCLEOTIDE SEQUENCE [LARGE SCALE GENOMIC DNA]</scope>
    <source>
        <strain evidence="4">Foshan</strain>
    </source>
</reference>
<evidence type="ECO:0000259" key="2">
    <source>
        <dbReference type="Pfam" id="PF13358"/>
    </source>
</evidence>
<dbReference type="InterPro" id="IPR038717">
    <property type="entry name" value="Tc1-like_DDE_dom"/>
</dbReference>
<dbReference type="Proteomes" id="UP000069940">
    <property type="component" value="Unassembled WGS sequence"/>
</dbReference>
<name>A0ABM2A713_AEDAL</name>
<dbReference type="EnsemblMetazoa" id="AALFPA23_025075.R37380">
    <property type="protein sequence ID" value="AALFPA23_025075.P37380"/>
    <property type="gene ID" value="AALFPA23_025075"/>
</dbReference>
<dbReference type="Pfam" id="PF13358">
    <property type="entry name" value="DDE_3"/>
    <property type="match status" value="1"/>
</dbReference>
<accession>A0ABM2A713</accession>
<dbReference type="Gene3D" id="3.30.420.10">
    <property type="entry name" value="Ribonuclease H-like superfamily/Ribonuclease H"/>
    <property type="match status" value="1"/>
</dbReference>
<evidence type="ECO:0000313" key="3">
    <source>
        <dbReference type="EnsemblMetazoa" id="AALFPA23_025075.P37380"/>
    </source>
</evidence>
<dbReference type="NCBIfam" id="NF033545">
    <property type="entry name" value="transpos_IS630"/>
    <property type="match status" value="1"/>
</dbReference>
<sequence>MLHQDILHRVKNKQASVNTVYHCLYAFYFLGMDRACLAKTFGKSKSIICSWIRRYEREGFFSRKQRKQVYRRFGTAQRQWLLDLYYKKPVIFIDGARDRFQRHFKTTISAASVIRILKTAGLTWKKIERRAIQIRKADILRYADELDAFNWELHQMVFIDEVSFDSRDMLRNHGYGVKGKKIIYRGEFNRRPRESYLCFLGQTGMLESYRTEGTFTRQKFFECIRKFALRSGKAETYPGRHSIWIMDGARIHCDKNIIMYLRSLGILPIFLPAYCPMFNPIEVIFGICKKYLKRHYVENSKIPLAYIITETFVKFGNYSCTALFHKCGYVTGSNFDPNIGLDQPFKDFGFEE</sequence>
<feature type="domain" description="Tc1-like transposase DDE" evidence="2">
    <location>
        <begin position="155"/>
        <end position="299"/>
    </location>
</feature>
<organism evidence="3 4">
    <name type="scientific">Aedes albopictus</name>
    <name type="common">Asian tiger mosquito</name>
    <name type="synonym">Stegomyia albopicta</name>
    <dbReference type="NCBI Taxonomy" id="7160"/>
    <lineage>
        <taxon>Eukaryota</taxon>
        <taxon>Metazoa</taxon>
        <taxon>Ecdysozoa</taxon>
        <taxon>Arthropoda</taxon>
        <taxon>Hexapoda</taxon>
        <taxon>Insecta</taxon>
        <taxon>Pterygota</taxon>
        <taxon>Neoptera</taxon>
        <taxon>Endopterygota</taxon>
        <taxon>Diptera</taxon>
        <taxon>Nematocera</taxon>
        <taxon>Culicoidea</taxon>
        <taxon>Culicidae</taxon>
        <taxon>Culicinae</taxon>
        <taxon>Aedini</taxon>
        <taxon>Aedes</taxon>
        <taxon>Stegomyia</taxon>
    </lineage>
</organism>
<dbReference type="GeneID" id="134291282"/>
<dbReference type="SUPFAM" id="SSF46689">
    <property type="entry name" value="Homeodomain-like"/>
    <property type="match status" value="1"/>
</dbReference>
<keyword evidence="4" id="KW-1185">Reference proteome</keyword>
<comment type="subcellular location">
    <subcellularLocation>
        <location evidence="1">Nucleus</location>
    </subcellularLocation>
</comment>
<evidence type="ECO:0000313" key="4">
    <source>
        <dbReference type="Proteomes" id="UP000069940"/>
    </source>
</evidence>
<dbReference type="InterPro" id="IPR036397">
    <property type="entry name" value="RNaseH_sf"/>
</dbReference>
<dbReference type="InterPro" id="IPR047655">
    <property type="entry name" value="Transpos_IS630-like"/>
</dbReference>
<proteinExistence type="predicted"/>
<evidence type="ECO:0000256" key="1">
    <source>
        <dbReference type="ARBA" id="ARBA00004123"/>
    </source>
</evidence>